<dbReference type="Pfam" id="PF00534">
    <property type="entry name" value="Glycos_transf_1"/>
    <property type="match status" value="1"/>
</dbReference>
<dbReference type="InterPro" id="IPR028098">
    <property type="entry name" value="Glyco_trans_4-like_N"/>
</dbReference>
<dbReference type="PANTHER" id="PTHR45947:SF3">
    <property type="entry name" value="SULFOQUINOVOSYL TRANSFERASE SQD2"/>
    <property type="match status" value="1"/>
</dbReference>
<gene>
    <name evidence="3" type="ORF">SAMN04488569_101416</name>
</gene>
<name>A0A1I3XGT1_9LACT</name>
<accession>A0A1I3XGT1</accession>
<keyword evidence="4" id="KW-1185">Reference proteome</keyword>
<dbReference type="Proteomes" id="UP000199589">
    <property type="component" value="Unassembled WGS sequence"/>
</dbReference>
<keyword evidence="3" id="KW-0808">Transferase</keyword>
<dbReference type="GO" id="GO:0016758">
    <property type="term" value="F:hexosyltransferase activity"/>
    <property type="evidence" value="ECO:0007669"/>
    <property type="project" value="TreeGrafter"/>
</dbReference>
<dbReference type="SUPFAM" id="SSF53756">
    <property type="entry name" value="UDP-Glycosyltransferase/glycogen phosphorylase"/>
    <property type="match status" value="1"/>
</dbReference>
<evidence type="ECO:0000313" key="4">
    <source>
        <dbReference type="Proteomes" id="UP000199589"/>
    </source>
</evidence>
<dbReference type="EMBL" id="FOSJ01000014">
    <property type="protein sequence ID" value="SFK18281.1"/>
    <property type="molecule type" value="Genomic_DNA"/>
</dbReference>
<evidence type="ECO:0000313" key="3">
    <source>
        <dbReference type="EMBL" id="SFK18281.1"/>
    </source>
</evidence>
<dbReference type="CDD" id="cd03817">
    <property type="entry name" value="GT4_UGDG-like"/>
    <property type="match status" value="1"/>
</dbReference>
<evidence type="ECO:0000259" key="1">
    <source>
        <dbReference type="Pfam" id="PF00534"/>
    </source>
</evidence>
<sequence length="393" mass="44783">MKILITTEWYTPTVNGVITSIINLKDILTKQGHEVRVLTLSDKDNVKICEEEGLYTMSSYGIGKIYPGARFAFTMDDDVLSHILQWSPDIIHTQCEFSTFRIARRISEILNVPLVHTYHTVYEDYTHYFSPNKKWGKKAVGLFSKKVLNSSEAVIAPTKKVELLLKGYKVTQPIHVIPTGLDLVKFSKPLQPEEIKSFRNSLSIPDDCSVLVSVGRVAKEKNLEEIIFYMSRLQDPSIRLLVVGDGPYRATLEEYVDKLNMSPYVIFVGMVDPVNIPAYYQLGDVFVSASTSETQGLSYIEALASGVLALCRKDDCLLDVIRNGENGYQYTSYEEFKSYLYTLLSQAEFNEIQKKEAQNKIEETYSIETFGKQVEAVYFEAIRNYTHQHVFSM</sequence>
<reference evidence="4" key="1">
    <citation type="submission" date="2016-10" db="EMBL/GenBank/DDBJ databases">
        <authorList>
            <person name="Varghese N."/>
            <person name="Submissions S."/>
        </authorList>
    </citation>
    <scope>NUCLEOTIDE SEQUENCE [LARGE SCALE GENOMIC DNA]</scope>
    <source>
        <strain evidence="4">DSM 16108</strain>
    </source>
</reference>
<dbReference type="Gene3D" id="3.40.50.2000">
    <property type="entry name" value="Glycogen Phosphorylase B"/>
    <property type="match status" value="2"/>
</dbReference>
<dbReference type="STRING" id="258723.GCA_900169305_01740"/>
<dbReference type="InterPro" id="IPR050194">
    <property type="entry name" value="Glycosyltransferase_grp1"/>
</dbReference>
<dbReference type="AlphaFoldDB" id="A0A1I3XGT1"/>
<dbReference type="Pfam" id="PF13439">
    <property type="entry name" value="Glyco_transf_4"/>
    <property type="match status" value="1"/>
</dbReference>
<organism evidence="3 4">
    <name type="scientific">Marinilactibacillus piezotolerans</name>
    <dbReference type="NCBI Taxonomy" id="258723"/>
    <lineage>
        <taxon>Bacteria</taxon>
        <taxon>Bacillati</taxon>
        <taxon>Bacillota</taxon>
        <taxon>Bacilli</taxon>
        <taxon>Lactobacillales</taxon>
        <taxon>Carnobacteriaceae</taxon>
        <taxon>Marinilactibacillus</taxon>
    </lineage>
</organism>
<proteinExistence type="predicted"/>
<feature type="domain" description="Glycosyl transferase family 1" evidence="1">
    <location>
        <begin position="196"/>
        <end position="359"/>
    </location>
</feature>
<dbReference type="OrthoDB" id="9802525at2"/>
<dbReference type="RefSeq" id="WP_072693565.1">
    <property type="nucleotide sequence ID" value="NZ_FOSJ01000014.1"/>
</dbReference>
<feature type="domain" description="Glycosyltransferase subfamily 4-like N-terminal" evidence="2">
    <location>
        <begin position="14"/>
        <end position="183"/>
    </location>
</feature>
<dbReference type="InterPro" id="IPR001296">
    <property type="entry name" value="Glyco_trans_1"/>
</dbReference>
<evidence type="ECO:0000259" key="2">
    <source>
        <dbReference type="Pfam" id="PF13439"/>
    </source>
</evidence>
<protein>
    <submittedName>
        <fullName evidence="3">1,2-diacylglycerol 3-alpha-glucosyltransferase</fullName>
    </submittedName>
</protein>
<dbReference type="PANTHER" id="PTHR45947">
    <property type="entry name" value="SULFOQUINOVOSYL TRANSFERASE SQD2"/>
    <property type="match status" value="1"/>
</dbReference>